<dbReference type="SMART" id="SM00342">
    <property type="entry name" value="HTH_ARAC"/>
    <property type="match status" value="1"/>
</dbReference>
<gene>
    <name evidence="5" type="ORF">G7070_00800</name>
</gene>
<feature type="domain" description="HTH araC/xylS-type" evidence="4">
    <location>
        <begin position="295"/>
        <end position="393"/>
    </location>
</feature>
<dbReference type="AlphaFoldDB" id="A0A6G7Y2N0"/>
<dbReference type="Gene3D" id="1.10.10.60">
    <property type="entry name" value="Homeodomain-like"/>
    <property type="match status" value="2"/>
</dbReference>
<dbReference type="GO" id="GO:0043565">
    <property type="term" value="F:sequence-specific DNA binding"/>
    <property type="evidence" value="ECO:0007669"/>
    <property type="project" value="InterPro"/>
</dbReference>
<dbReference type="InterPro" id="IPR020449">
    <property type="entry name" value="Tscrpt_reg_AraC-type_HTH"/>
</dbReference>
<proteinExistence type="predicted"/>
<dbReference type="KEGG" id="prv:G7070_00800"/>
<dbReference type="InterPro" id="IPR009057">
    <property type="entry name" value="Homeodomain-like_sf"/>
</dbReference>
<dbReference type="InterPro" id="IPR018060">
    <property type="entry name" value="HTH_AraC"/>
</dbReference>
<organism evidence="5 6">
    <name type="scientific">Propioniciclava coleopterorum</name>
    <dbReference type="NCBI Taxonomy" id="2714937"/>
    <lineage>
        <taxon>Bacteria</taxon>
        <taxon>Bacillati</taxon>
        <taxon>Actinomycetota</taxon>
        <taxon>Actinomycetes</taxon>
        <taxon>Propionibacteriales</taxon>
        <taxon>Propionibacteriaceae</taxon>
        <taxon>Propioniciclava</taxon>
    </lineage>
</organism>
<evidence type="ECO:0000256" key="3">
    <source>
        <dbReference type="ARBA" id="ARBA00023163"/>
    </source>
</evidence>
<keyword evidence="1" id="KW-0805">Transcription regulation</keyword>
<evidence type="ECO:0000313" key="6">
    <source>
        <dbReference type="Proteomes" id="UP000501058"/>
    </source>
</evidence>
<keyword evidence="6" id="KW-1185">Reference proteome</keyword>
<dbReference type="SUPFAM" id="SSF46689">
    <property type="entry name" value="Homeodomain-like"/>
    <property type="match status" value="2"/>
</dbReference>
<dbReference type="Pfam" id="PF12833">
    <property type="entry name" value="HTH_18"/>
    <property type="match status" value="1"/>
</dbReference>
<dbReference type="PROSITE" id="PS00041">
    <property type="entry name" value="HTH_ARAC_FAMILY_1"/>
    <property type="match status" value="1"/>
</dbReference>
<keyword evidence="3" id="KW-0804">Transcription</keyword>
<dbReference type="PRINTS" id="PR00032">
    <property type="entry name" value="HTHARAC"/>
</dbReference>
<dbReference type="GO" id="GO:0003700">
    <property type="term" value="F:DNA-binding transcription factor activity"/>
    <property type="evidence" value="ECO:0007669"/>
    <property type="project" value="InterPro"/>
</dbReference>
<dbReference type="PANTHER" id="PTHR43280:SF2">
    <property type="entry name" value="HTH-TYPE TRANSCRIPTIONAL REGULATOR EXSA"/>
    <property type="match status" value="1"/>
</dbReference>
<dbReference type="PROSITE" id="PS01124">
    <property type="entry name" value="HTH_ARAC_FAMILY_2"/>
    <property type="match status" value="1"/>
</dbReference>
<dbReference type="PANTHER" id="PTHR43280">
    <property type="entry name" value="ARAC-FAMILY TRANSCRIPTIONAL REGULATOR"/>
    <property type="match status" value="1"/>
</dbReference>
<evidence type="ECO:0000259" key="4">
    <source>
        <dbReference type="PROSITE" id="PS01124"/>
    </source>
</evidence>
<dbReference type="InterPro" id="IPR018062">
    <property type="entry name" value="HTH_AraC-typ_CS"/>
</dbReference>
<accession>A0A6G7Y2N0</accession>
<evidence type="ECO:0000256" key="1">
    <source>
        <dbReference type="ARBA" id="ARBA00023015"/>
    </source>
</evidence>
<name>A0A6G7Y2N0_9ACTN</name>
<dbReference type="RefSeq" id="WP_166231080.1">
    <property type="nucleotide sequence ID" value="NZ_CP049865.1"/>
</dbReference>
<keyword evidence="2" id="KW-0238">DNA-binding</keyword>
<dbReference type="EMBL" id="CP049865">
    <property type="protein sequence ID" value="QIK71090.1"/>
    <property type="molecule type" value="Genomic_DNA"/>
</dbReference>
<sequence>MDAVEVAAGTLGTVLGCPVALTEDTAAFLRGFEERYAFLPSAQPALTASYLGAFVEAMADQVVHELTEPLGTAVTVVRLPGRLAVIGPYTARTLRANEATALLGESRIPGAHLQAFSLYRSSFAIVDSEFVMRGAMALLEAAGGDGDRVGFERVVTSARPLEEGVREPAQSAPFAAIEARYAIEHDFIEAVSEGNERRALDALRRMSTVPRPPGYLNTPFLGATILRIMTRVAAQLGGLPPVTIDAISQTYAQELHRSGHSPDVQRTAASIAAMVGEFCRHIRRHQQSPYSPAVRRAMDHVALHLSHHVTPGELAERAGVSESHLGRLFKAETGWTLTQYVARERARRAAQLLASTDQPVRDIAAHVGYLDANYFVKVFRTAYAMTPSEYRRSQA</sequence>
<evidence type="ECO:0000256" key="2">
    <source>
        <dbReference type="ARBA" id="ARBA00023125"/>
    </source>
</evidence>
<protein>
    <submittedName>
        <fullName evidence="5">Helix-turn-helix transcriptional regulator</fullName>
    </submittedName>
</protein>
<evidence type="ECO:0000313" key="5">
    <source>
        <dbReference type="EMBL" id="QIK71090.1"/>
    </source>
</evidence>
<reference evidence="5 6" key="1">
    <citation type="submission" date="2020-03" db="EMBL/GenBank/DDBJ databases">
        <title>Propioniciclava sp. nov., isolated from Hydrophilus acuminatus.</title>
        <authorList>
            <person name="Hyun D.-W."/>
            <person name="Bae J.-W."/>
        </authorList>
    </citation>
    <scope>NUCLEOTIDE SEQUENCE [LARGE SCALE GENOMIC DNA]</scope>
    <source>
        <strain evidence="5 6">HDW11</strain>
    </source>
</reference>
<dbReference type="Proteomes" id="UP000501058">
    <property type="component" value="Chromosome"/>
</dbReference>